<keyword evidence="1 2" id="KW-0238">DNA-binding</keyword>
<protein>
    <submittedName>
        <fullName evidence="4">Site-specific recombinase XerD</fullName>
    </submittedName>
</protein>
<dbReference type="Proteomes" id="UP000810207">
    <property type="component" value="Unassembled WGS sequence"/>
</dbReference>
<accession>A0ABS4RX35</accession>
<dbReference type="SUPFAM" id="SSF47823">
    <property type="entry name" value="lambda integrase-like, N-terminal domain"/>
    <property type="match status" value="1"/>
</dbReference>
<evidence type="ECO:0000313" key="5">
    <source>
        <dbReference type="Proteomes" id="UP000810207"/>
    </source>
</evidence>
<keyword evidence="5" id="KW-1185">Reference proteome</keyword>
<dbReference type="PROSITE" id="PS51900">
    <property type="entry name" value="CB"/>
    <property type="match status" value="1"/>
</dbReference>
<feature type="domain" description="Core-binding (CB)" evidence="3">
    <location>
        <begin position="9"/>
        <end position="87"/>
    </location>
</feature>
<dbReference type="Gene3D" id="1.10.150.130">
    <property type="match status" value="1"/>
</dbReference>
<evidence type="ECO:0000259" key="3">
    <source>
        <dbReference type="PROSITE" id="PS51900"/>
    </source>
</evidence>
<comment type="caution">
    <text evidence="4">The sequence shown here is derived from an EMBL/GenBank/DDBJ whole genome shotgun (WGS) entry which is preliminary data.</text>
</comment>
<dbReference type="EMBL" id="JAGIKV010000012">
    <property type="protein sequence ID" value="MBP2246839.1"/>
    <property type="molecule type" value="Genomic_DNA"/>
</dbReference>
<gene>
    <name evidence="4" type="ORF">J2Z28_003490</name>
</gene>
<evidence type="ECO:0000256" key="2">
    <source>
        <dbReference type="PROSITE-ProRule" id="PRU01248"/>
    </source>
</evidence>
<proteinExistence type="predicted"/>
<evidence type="ECO:0000313" key="4">
    <source>
        <dbReference type="EMBL" id="MBP2246839.1"/>
    </source>
</evidence>
<organism evidence="4 5">
    <name type="scientific">Paenibacillus xylanexedens</name>
    <dbReference type="NCBI Taxonomy" id="528191"/>
    <lineage>
        <taxon>Bacteria</taxon>
        <taxon>Bacillati</taxon>
        <taxon>Bacillota</taxon>
        <taxon>Bacilli</taxon>
        <taxon>Bacillales</taxon>
        <taxon>Paenibacillaceae</taxon>
        <taxon>Paenibacillus</taxon>
    </lineage>
</organism>
<name>A0ABS4RX35_PAEXY</name>
<sequence length="87" mass="10152">MREKTGISEQGKQTIQDFIQALTTQEDLNPKTLKEYTSDLKHFIGWFETAYHQEEEVIFQIEDVATPTLTRYREAAQKNYGIETGDH</sequence>
<dbReference type="InterPro" id="IPR044068">
    <property type="entry name" value="CB"/>
</dbReference>
<dbReference type="InterPro" id="IPR010998">
    <property type="entry name" value="Integrase_recombinase_N"/>
</dbReference>
<evidence type="ECO:0000256" key="1">
    <source>
        <dbReference type="ARBA" id="ARBA00023125"/>
    </source>
</evidence>
<reference evidence="4 5" key="1">
    <citation type="submission" date="2021-03" db="EMBL/GenBank/DDBJ databases">
        <title>Genomic Encyclopedia of Type Strains, Phase IV (KMG-IV): sequencing the most valuable type-strain genomes for metagenomic binning, comparative biology and taxonomic classification.</title>
        <authorList>
            <person name="Goeker M."/>
        </authorList>
    </citation>
    <scope>NUCLEOTIDE SEQUENCE [LARGE SCALE GENOMIC DNA]</scope>
    <source>
        <strain evidence="4 5">DSM 21292</strain>
    </source>
</reference>